<sequence>MVAHSGRTSIRSTTQERNAIIRRFSTDVTALGNIITVLFIVSPQNTQVLSGSIAGYAYENGLQIMFASLATSMDSGVHEVNVDSDVLIRRIPNITLIWESIEFNHHDLVSRGIKDI</sequence>
<dbReference type="AlphaFoldDB" id="A0AA87ZHG0"/>
<comment type="caution">
    <text evidence="1">The sequence shown here is derived from an EMBL/GenBank/DDBJ whole genome shotgun (WGS) entry which is preliminary data.</text>
</comment>
<reference evidence="1" key="1">
    <citation type="submission" date="2023-07" db="EMBL/GenBank/DDBJ databases">
        <title>draft genome sequence of fig (Ficus carica).</title>
        <authorList>
            <person name="Takahashi T."/>
            <person name="Nishimura K."/>
        </authorList>
    </citation>
    <scope>NUCLEOTIDE SEQUENCE</scope>
</reference>
<keyword evidence="3" id="KW-1185">Reference proteome</keyword>
<evidence type="ECO:0000313" key="2">
    <source>
        <dbReference type="EMBL" id="GMN24705.1"/>
    </source>
</evidence>
<evidence type="ECO:0000313" key="1">
    <source>
        <dbReference type="EMBL" id="GMN24666.1"/>
    </source>
</evidence>
<dbReference type="Proteomes" id="UP001187192">
    <property type="component" value="Unassembled WGS sequence"/>
</dbReference>
<protein>
    <submittedName>
        <fullName evidence="1">Uncharacterized protein</fullName>
    </submittedName>
</protein>
<evidence type="ECO:0000313" key="3">
    <source>
        <dbReference type="Proteomes" id="UP001187192"/>
    </source>
</evidence>
<name>A0AA87ZHG0_FICCA</name>
<organism evidence="1 3">
    <name type="scientific">Ficus carica</name>
    <name type="common">Common fig</name>
    <dbReference type="NCBI Taxonomy" id="3494"/>
    <lineage>
        <taxon>Eukaryota</taxon>
        <taxon>Viridiplantae</taxon>
        <taxon>Streptophyta</taxon>
        <taxon>Embryophyta</taxon>
        <taxon>Tracheophyta</taxon>
        <taxon>Spermatophyta</taxon>
        <taxon>Magnoliopsida</taxon>
        <taxon>eudicotyledons</taxon>
        <taxon>Gunneridae</taxon>
        <taxon>Pentapetalae</taxon>
        <taxon>rosids</taxon>
        <taxon>fabids</taxon>
        <taxon>Rosales</taxon>
        <taxon>Moraceae</taxon>
        <taxon>Ficeae</taxon>
        <taxon>Ficus</taxon>
    </lineage>
</organism>
<accession>A0AA87ZHG0</accession>
<gene>
    <name evidence="1" type="ORF">TIFTF001_040591</name>
    <name evidence="2" type="ORF">TIFTF001_040605</name>
</gene>
<proteinExistence type="predicted"/>
<dbReference type="EMBL" id="BTGU01001516">
    <property type="protein sequence ID" value="GMN24705.1"/>
    <property type="molecule type" value="Genomic_DNA"/>
</dbReference>
<dbReference type="EMBL" id="BTGU01001514">
    <property type="protein sequence ID" value="GMN24666.1"/>
    <property type="molecule type" value="Genomic_DNA"/>
</dbReference>